<dbReference type="Pfam" id="PF01399">
    <property type="entry name" value="PCI"/>
    <property type="match status" value="1"/>
</dbReference>
<dbReference type="GO" id="GO:0008180">
    <property type="term" value="C:COP9 signalosome"/>
    <property type="evidence" value="ECO:0007669"/>
    <property type="project" value="UniProtKB-KW"/>
</dbReference>
<dbReference type="PANTHER" id="PTHR15350">
    <property type="entry name" value="COP9 SIGNALOSOME COMPLEX SUBUNIT 7/DENDRITIC CELL PROTEIN GA17"/>
    <property type="match status" value="1"/>
</dbReference>
<dbReference type="PANTHER" id="PTHR15350:SF5">
    <property type="entry name" value="COP9 SIGNALOSOME COMPLEX SUBUNIT 7"/>
    <property type="match status" value="1"/>
</dbReference>
<organism evidence="5 6">
    <name type="scientific">Microbotryum silenes-dioicae</name>
    <dbReference type="NCBI Taxonomy" id="796604"/>
    <lineage>
        <taxon>Eukaryota</taxon>
        <taxon>Fungi</taxon>
        <taxon>Dikarya</taxon>
        <taxon>Basidiomycota</taxon>
        <taxon>Pucciniomycotina</taxon>
        <taxon>Microbotryomycetes</taxon>
        <taxon>Microbotryales</taxon>
        <taxon>Microbotryaceae</taxon>
        <taxon>Microbotryum</taxon>
    </lineage>
</organism>
<dbReference type="Proteomes" id="UP000249464">
    <property type="component" value="Unassembled WGS sequence"/>
</dbReference>
<feature type="compositionally biased region" description="Polar residues" evidence="3">
    <location>
        <begin position="235"/>
        <end position="246"/>
    </location>
</feature>
<name>A0A2X0PA84_9BASI</name>
<feature type="domain" description="PCI" evidence="4">
    <location>
        <begin position="54"/>
        <end position="220"/>
    </location>
</feature>
<feature type="compositionally biased region" description="Gly residues" evidence="3">
    <location>
        <begin position="368"/>
        <end position="383"/>
    </location>
</feature>
<gene>
    <name evidence="5" type="primary">BQ5605_C007g04752</name>
    <name evidence="5" type="ORF">BQ5605_C007G04752</name>
</gene>
<accession>A0A2X0PA84</accession>
<dbReference type="InterPro" id="IPR045237">
    <property type="entry name" value="COPS7/eIF3m"/>
</dbReference>
<evidence type="ECO:0000313" key="5">
    <source>
        <dbReference type="EMBL" id="SGY62907.1"/>
    </source>
</evidence>
<dbReference type="InterPro" id="IPR000717">
    <property type="entry name" value="PCI_dom"/>
</dbReference>
<evidence type="ECO:0000313" key="6">
    <source>
        <dbReference type="Proteomes" id="UP000249464"/>
    </source>
</evidence>
<evidence type="ECO:0000256" key="1">
    <source>
        <dbReference type="ARBA" id="ARBA00008482"/>
    </source>
</evidence>
<feature type="region of interest" description="Disordered" evidence="3">
    <location>
        <begin position="361"/>
        <end position="437"/>
    </location>
</feature>
<protein>
    <submittedName>
        <fullName evidence="5">BQ5605_C007g04752 protein</fullName>
    </submittedName>
</protein>
<evidence type="ECO:0000259" key="4">
    <source>
        <dbReference type="PROSITE" id="PS50250"/>
    </source>
</evidence>
<keyword evidence="2" id="KW-0736">Signalosome</keyword>
<evidence type="ECO:0000256" key="3">
    <source>
        <dbReference type="SAM" id="MobiDB-lite"/>
    </source>
</evidence>
<dbReference type="STRING" id="796604.A0A2X0PA84"/>
<comment type="similarity">
    <text evidence="1">Belongs to the CSN7/EIF3M family. CSN7 subfamily.</text>
</comment>
<feature type="compositionally biased region" description="Gly residues" evidence="3">
    <location>
        <begin position="392"/>
        <end position="402"/>
    </location>
</feature>
<dbReference type="EMBL" id="FQNC01000045">
    <property type="protein sequence ID" value="SGY62907.1"/>
    <property type="molecule type" value="Genomic_DNA"/>
</dbReference>
<dbReference type="Pfam" id="PF22061">
    <property type="entry name" value="CSN7_HB_subdom"/>
    <property type="match status" value="1"/>
</dbReference>
<dbReference type="AlphaFoldDB" id="A0A2X0PA84"/>
<feature type="region of interest" description="Disordered" evidence="3">
    <location>
        <begin position="224"/>
        <end position="264"/>
    </location>
</feature>
<evidence type="ECO:0000256" key="2">
    <source>
        <dbReference type="ARBA" id="ARBA00022790"/>
    </source>
</evidence>
<keyword evidence="6" id="KW-1185">Reference proteome</keyword>
<sequence>MASMVDDFAATTTIGERVAAPTQHAVRVANTGPRAPVFGVPPKLETAHTTRSAFPGSTPRAFTNSKSSNCNPQPFCLLAKSARGASAAALVAQATAAPGVYVFGELLAMPSIQDLATSEGHASSLELLKIFAYGTWSDYHQNRSSLPELGPVQEVKLRHLTIVSLAMQARVIAYSTLLSTLELDSIPKLEDLLIEGIYAGVFDGRLDQHRARIEITSSIGRDVRSDPITEPVKATSDTSLSPSAPTTEMEVDPSATAPTPSTRIDTTSLIPESSHSIASMTTSLSSWLVTISSLLSSLDRHLAQLTADGINDLRAQQEHDKAVQKVIDENAKDSITMNTAGMVGKGKERERRSGTGVVGAQLHFSDPSGGGASSGAGTRGGGAASSVSAAGPVGGGGGGEGEFVGDMDIDSTGPDALGSLTRNAKTLAGRLRKRGRT</sequence>
<reference evidence="5 6" key="1">
    <citation type="submission" date="2016-11" db="EMBL/GenBank/DDBJ databases">
        <authorList>
            <person name="Jaros S."/>
            <person name="Januszkiewicz K."/>
            <person name="Wedrychowicz H."/>
        </authorList>
    </citation>
    <scope>NUCLEOTIDE SEQUENCE [LARGE SCALE GENOMIC DNA]</scope>
</reference>
<dbReference type="SMART" id="SM00088">
    <property type="entry name" value="PINT"/>
    <property type="match status" value="1"/>
</dbReference>
<proteinExistence type="inferred from homology"/>
<dbReference type="PROSITE" id="PS50250">
    <property type="entry name" value="PCI"/>
    <property type="match status" value="1"/>
</dbReference>